<dbReference type="EMBL" id="JACBAE010001195">
    <property type="protein sequence ID" value="KAF7171024.1"/>
    <property type="molecule type" value="Genomic_DNA"/>
</dbReference>
<keyword evidence="1" id="KW-0732">Signal</keyword>
<name>A0A8H6VA91_9EURO</name>
<dbReference type="Pfam" id="PF11720">
    <property type="entry name" value="Inhibitor_I78"/>
    <property type="match status" value="1"/>
</dbReference>
<dbReference type="Gene3D" id="3.30.10.10">
    <property type="entry name" value="Trypsin Inhibitor V, subunit A"/>
    <property type="match status" value="1"/>
</dbReference>
<dbReference type="AlphaFoldDB" id="A0A8H6VA91"/>
<comment type="caution">
    <text evidence="3">The sequence shown here is derived from an EMBL/GenBank/DDBJ whole genome shotgun (WGS) entry which is preliminary data.</text>
</comment>
<evidence type="ECO:0000313" key="4">
    <source>
        <dbReference type="Proteomes" id="UP000641853"/>
    </source>
</evidence>
<dbReference type="EMBL" id="JACBAG010001729">
    <property type="protein sequence ID" value="KAF7183342.1"/>
    <property type="molecule type" value="Genomic_DNA"/>
</dbReference>
<dbReference type="PANTHER" id="PTHR39600">
    <property type="entry name" value="PEPTIDASE INHIBITOR I78 FAMILY PROTEIN"/>
    <property type="match status" value="1"/>
</dbReference>
<feature type="signal peptide" evidence="1">
    <location>
        <begin position="1"/>
        <end position="19"/>
    </location>
</feature>
<proteinExistence type="predicted"/>
<evidence type="ECO:0008006" key="5">
    <source>
        <dbReference type="Google" id="ProtNLM"/>
    </source>
</evidence>
<reference evidence="3" key="1">
    <citation type="submission" date="2020-06" db="EMBL/GenBank/DDBJ databases">
        <title>Draft genome sequences of strains closely related to Aspergillus parafelis and Aspergillus hiratsukae.</title>
        <authorList>
            <person name="Dos Santos R.A.C."/>
            <person name="Rivero-Menendez O."/>
            <person name="Steenwyk J.L."/>
            <person name="Mead M.E."/>
            <person name="Goldman G.H."/>
            <person name="Alastruey-Izquierdo A."/>
            <person name="Rokas A."/>
        </authorList>
    </citation>
    <scope>NUCLEOTIDE SEQUENCE</scope>
    <source>
        <strain evidence="2">CNM-CM5623</strain>
        <strain evidence="3">CNM-CM7691</strain>
    </source>
</reference>
<dbReference type="Proteomes" id="UP000654922">
    <property type="component" value="Unassembled WGS sequence"/>
</dbReference>
<sequence>MKFSLACLLAFAGLQSALANPKTCQKEAQFVKQEMVGQKYSEAMANALQSEPIRVLHPGDFITMEYNASRLNIHVDENDEVLSAHCA</sequence>
<feature type="chain" id="PRO_5036266919" description="Elastase inhibitor AFUEI" evidence="1">
    <location>
        <begin position="20"/>
        <end position="87"/>
    </location>
</feature>
<keyword evidence="4" id="KW-1185">Reference proteome</keyword>
<protein>
    <recommendedName>
        <fullName evidence="5">Elastase inhibitor AFUEI</fullName>
    </recommendedName>
</protein>
<accession>A0A8H6VA91</accession>
<organism evidence="3 4">
    <name type="scientific">Aspergillus felis</name>
    <dbReference type="NCBI Taxonomy" id="1287682"/>
    <lineage>
        <taxon>Eukaryota</taxon>
        <taxon>Fungi</taxon>
        <taxon>Dikarya</taxon>
        <taxon>Ascomycota</taxon>
        <taxon>Pezizomycotina</taxon>
        <taxon>Eurotiomycetes</taxon>
        <taxon>Eurotiomycetidae</taxon>
        <taxon>Eurotiales</taxon>
        <taxon>Aspergillaceae</taxon>
        <taxon>Aspergillus</taxon>
        <taxon>Aspergillus subgen. Fumigati</taxon>
    </lineage>
</organism>
<dbReference type="InterPro" id="IPR021719">
    <property type="entry name" value="Prot_inh_I78"/>
</dbReference>
<evidence type="ECO:0000256" key="1">
    <source>
        <dbReference type="SAM" id="SignalP"/>
    </source>
</evidence>
<dbReference type="OrthoDB" id="4455793at2759"/>
<dbReference type="Proteomes" id="UP000641853">
    <property type="component" value="Unassembled WGS sequence"/>
</dbReference>
<dbReference type="PANTHER" id="PTHR39600:SF1">
    <property type="entry name" value="PEPTIDASE INHIBITOR I78 FAMILY PROTEIN"/>
    <property type="match status" value="1"/>
</dbReference>
<gene>
    <name evidence="2" type="ORF">CNMCM5623_003510</name>
    <name evidence="3" type="ORF">CNMCM7691_003255</name>
</gene>
<evidence type="ECO:0000313" key="2">
    <source>
        <dbReference type="EMBL" id="KAF7171024.1"/>
    </source>
</evidence>
<evidence type="ECO:0000313" key="3">
    <source>
        <dbReference type="EMBL" id="KAF7183342.1"/>
    </source>
</evidence>